<keyword evidence="3" id="KW-0540">Nuclease</keyword>
<gene>
    <name evidence="9" type="ORF">Sango_0378900</name>
</gene>
<dbReference type="PROSITE" id="PS50878">
    <property type="entry name" value="RT_POL"/>
    <property type="match status" value="1"/>
</dbReference>
<dbReference type="InterPro" id="IPR050951">
    <property type="entry name" value="Retrovirus_Pol_polyprotein"/>
</dbReference>
<dbReference type="SUPFAM" id="SSF53098">
    <property type="entry name" value="Ribonuclease H-like"/>
    <property type="match status" value="1"/>
</dbReference>
<keyword evidence="1" id="KW-0808">Transferase</keyword>
<dbReference type="CDD" id="cd01647">
    <property type="entry name" value="RT_LTR"/>
    <property type="match status" value="1"/>
</dbReference>
<feature type="domain" description="Reverse transcriptase" evidence="7">
    <location>
        <begin position="180"/>
        <end position="359"/>
    </location>
</feature>
<dbReference type="Pfam" id="PF17917">
    <property type="entry name" value="RT_RNaseH"/>
    <property type="match status" value="1"/>
</dbReference>
<dbReference type="SUPFAM" id="SSF56672">
    <property type="entry name" value="DNA/RNA polymerases"/>
    <property type="match status" value="1"/>
</dbReference>
<dbReference type="PANTHER" id="PTHR37984">
    <property type="entry name" value="PROTEIN CBG26694"/>
    <property type="match status" value="1"/>
</dbReference>
<evidence type="ECO:0000256" key="5">
    <source>
        <dbReference type="ARBA" id="ARBA00022801"/>
    </source>
</evidence>
<keyword evidence="5" id="KW-0378">Hydrolase</keyword>
<protein>
    <submittedName>
        <fullName evidence="9">Transposon Tf2-12 polyprotein</fullName>
    </submittedName>
</protein>
<dbReference type="GO" id="GO:0003676">
    <property type="term" value="F:nucleic acid binding"/>
    <property type="evidence" value="ECO:0007669"/>
    <property type="project" value="InterPro"/>
</dbReference>
<proteinExistence type="predicted"/>
<evidence type="ECO:0000313" key="10">
    <source>
        <dbReference type="Proteomes" id="UP001289374"/>
    </source>
</evidence>
<dbReference type="InterPro" id="IPR043128">
    <property type="entry name" value="Rev_trsase/Diguanyl_cyclase"/>
</dbReference>
<dbReference type="GO" id="GO:0004523">
    <property type="term" value="F:RNA-DNA hybrid ribonuclease activity"/>
    <property type="evidence" value="ECO:0007669"/>
    <property type="project" value="InterPro"/>
</dbReference>
<name>A0AAE1X9V4_9LAMI</name>
<reference evidence="9" key="2">
    <citation type="journal article" date="2024" name="Plant">
        <title>Genomic evolution and insights into agronomic trait innovations of Sesamum species.</title>
        <authorList>
            <person name="Miao H."/>
            <person name="Wang L."/>
            <person name="Qu L."/>
            <person name="Liu H."/>
            <person name="Sun Y."/>
            <person name="Le M."/>
            <person name="Wang Q."/>
            <person name="Wei S."/>
            <person name="Zheng Y."/>
            <person name="Lin W."/>
            <person name="Duan Y."/>
            <person name="Cao H."/>
            <person name="Xiong S."/>
            <person name="Wang X."/>
            <person name="Wei L."/>
            <person name="Li C."/>
            <person name="Ma Q."/>
            <person name="Ju M."/>
            <person name="Zhao R."/>
            <person name="Li G."/>
            <person name="Mu C."/>
            <person name="Tian Q."/>
            <person name="Mei H."/>
            <person name="Zhang T."/>
            <person name="Gao T."/>
            <person name="Zhang H."/>
        </authorList>
    </citation>
    <scope>NUCLEOTIDE SEQUENCE</scope>
    <source>
        <strain evidence="9">K16</strain>
    </source>
</reference>
<keyword evidence="4" id="KW-0255">Endonuclease</keyword>
<evidence type="ECO:0000256" key="1">
    <source>
        <dbReference type="ARBA" id="ARBA00022679"/>
    </source>
</evidence>
<feature type="domain" description="RNase H type-1" evidence="8">
    <location>
        <begin position="595"/>
        <end position="668"/>
    </location>
</feature>
<dbReference type="GO" id="GO:0003964">
    <property type="term" value="F:RNA-directed DNA polymerase activity"/>
    <property type="evidence" value="ECO:0007669"/>
    <property type="project" value="UniProtKB-KW"/>
</dbReference>
<keyword evidence="10" id="KW-1185">Reference proteome</keyword>
<evidence type="ECO:0000259" key="8">
    <source>
        <dbReference type="PROSITE" id="PS50879"/>
    </source>
</evidence>
<dbReference type="Gene3D" id="3.30.420.10">
    <property type="entry name" value="Ribonuclease H-like superfamily/Ribonuclease H"/>
    <property type="match status" value="1"/>
</dbReference>
<dbReference type="CDD" id="cd09274">
    <property type="entry name" value="RNase_HI_RT_Ty3"/>
    <property type="match status" value="1"/>
</dbReference>
<dbReference type="InterPro" id="IPR041373">
    <property type="entry name" value="RT_RNaseH"/>
</dbReference>
<evidence type="ECO:0000256" key="3">
    <source>
        <dbReference type="ARBA" id="ARBA00022722"/>
    </source>
</evidence>
<dbReference type="InterPro" id="IPR036397">
    <property type="entry name" value="RNaseH_sf"/>
</dbReference>
<dbReference type="PANTHER" id="PTHR37984:SF5">
    <property type="entry name" value="PROTEIN NYNRIN-LIKE"/>
    <property type="match status" value="1"/>
</dbReference>
<keyword evidence="6" id="KW-0695">RNA-directed DNA polymerase</keyword>
<dbReference type="PROSITE" id="PS50879">
    <property type="entry name" value="RNASE_H_1"/>
    <property type="match status" value="1"/>
</dbReference>
<evidence type="ECO:0000256" key="2">
    <source>
        <dbReference type="ARBA" id="ARBA00022695"/>
    </source>
</evidence>
<evidence type="ECO:0000259" key="7">
    <source>
        <dbReference type="PROSITE" id="PS50878"/>
    </source>
</evidence>
<dbReference type="InterPro" id="IPR002156">
    <property type="entry name" value="RNaseH_domain"/>
</dbReference>
<reference evidence="9" key="1">
    <citation type="submission" date="2020-06" db="EMBL/GenBank/DDBJ databases">
        <authorList>
            <person name="Li T."/>
            <person name="Hu X."/>
            <person name="Zhang T."/>
            <person name="Song X."/>
            <person name="Zhang H."/>
            <person name="Dai N."/>
            <person name="Sheng W."/>
            <person name="Hou X."/>
            <person name="Wei L."/>
        </authorList>
    </citation>
    <scope>NUCLEOTIDE SEQUENCE</scope>
    <source>
        <strain evidence="9">K16</strain>
        <tissue evidence="9">Leaf</tissue>
    </source>
</reference>
<dbReference type="InterPro" id="IPR043502">
    <property type="entry name" value="DNA/RNA_pol_sf"/>
</dbReference>
<dbReference type="AlphaFoldDB" id="A0AAE1X9V4"/>
<dbReference type="Pfam" id="PF00078">
    <property type="entry name" value="RVT_1"/>
    <property type="match status" value="1"/>
</dbReference>
<comment type="caution">
    <text evidence="9">The sequence shown here is derived from an EMBL/GenBank/DDBJ whole genome shotgun (WGS) entry which is preliminary data.</text>
</comment>
<accession>A0AAE1X9V4</accession>
<dbReference type="Gene3D" id="3.30.70.270">
    <property type="match status" value="2"/>
</dbReference>
<sequence>MKRQTTLTISCDRVLKAKTQTVIFTQVQYDDEDDKESVASSNYISNSVEENIAQTYHITLIEDGEVKEEDAKDPPAELEEGIKATIDELKEVNLGDIENPRPNYISASLTHGEEGTYIALLHEFKDVFAWLYMEMPGLDPKVAVHHLSVKKGARPVKQGQRRFRPELIPLIEGEVNKLIEVGFIREVNYPMWIFSIVPVRKKNGQIRVCVDFRELNNACPKDDFPLPIAELMIDATTGHEALSFMDGSSGYNQIRMAPADEELTAFCTPKGIYCYKVMPFGLKNAGATYQRAMQKIFDDMLHKNIECYVDDLVVKSKKRDNHFHNLRKVFERLRRYQLKMNPFKCAFGVTSEKFLGFIVRQRGIEIEQAKIDNILRMLEPRNIHELKSLQGKLAYLRRFISSLAGRCQQFSRLIKKDVPFQWDEACDKVFKSIKSYLMKPRVLVAPVPGRPLILYVAAQERSVGILLAQKNDEGKENALYYLSRTMTPNELKYSPIEKLCLALIFSIQKLKHYFQSHSIHLVSKANPLKYVMAKPVLSDRLARWYLQLQQFEITYVPKKATKGQVLSDFLADHPMPAEWELSDDLSDEDVLVIEVTPPWKMYFDGASHKEGAGAGVIFVTSEGEVLPYSFTLTWNCSNNVAEYQALILGLEIVVGAKHYLSKYMEHLS</sequence>
<evidence type="ECO:0000256" key="4">
    <source>
        <dbReference type="ARBA" id="ARBA00022759"/>
    </source>
</evidence>
<evidence type="ECO:0000256" key="6">
    <source>
        <dbReference type="ARBA" id="ARBA00022918"/>
    </source>
</evidence>
<keyword evidence="2" id="KW-0548">Nucleotidyltransferase</keyword>
<dbReference type="InterPro" id="IPR012337">
    <property type="entry name" value="RNaseH-like_sf"/>
</dbReference>
<dbReference type="EMBL" id="JACGWL010000002">
    <property type="protein sequence ID" value="KAK4407979.1"/>
    <property type="molecule type" value="Genomic_DNA"/>
</dbReference>
<organism evidence="9 10">
    <name type="scientific">Sesamum angolense</name>
    <dbReference type="NCBI Taxonomy" id="2727404"/>
    <lineage>
        <taxon>Eukaryota</taxon>
        <taxon>Viridiplantae</taxon>
        <taxon>Streptophyta</taxon>
        <taxon>Embryophyta</taxon>
        <taxon>Tracheophyta</taxon>
        <taxon>Spermatophyta</taxon>
        <taxon>Magnoliopsida</taxon>
        <taxon>eudicotyledons</taxon>
        <taxon>Gunneridae</taxon>
        <taxon>Pentapetalae</taxon>
        <taxon>asterids</taxon>
        <taxon>lamiids</taxon>
        <taxon>Lamiales</taxon>
        <taxon>Pedaliaceae</taxon>
        <taxon>Sesamum</taxon>
    </lineage>
</organism>
<dbReference type="InterPro" id="IPR000477">
    <property type="entry name" value="RT_dom"/>
</dbReference>
<dbReference type="Gene3D" id="3.10.10.10">
    <property type="entry name" value="HIV Type 1 Reverse Transcriptase, subunit A, domain 1"/>
    <property type="match status" value="1"/>
</dbReference>
<evidence type="ECO:0000313" key="9">
    <source>
        <dbReference type="EMBL" id="KAK4407979.1"/>
    </source>
</evidence>
<dbReference type="Proteomes" id="UP001289374">
    <property type="component" value="Unassembled WGS sequence"/>
</dbReference>